<dbReference type="EMBL" id="VMNF01000011">
    <property type="protein sequence ID" value="TXC00403.1"/>
    <property type="molecule type" value="Genomic_DNA"/>
</dbReference>
<evidence type="ECO:0000256" key="2">
    <source>
        <dbReference type="ARBA" id="ARBA00023015"/>
    </source>
</evidence>
<dbReference type="PROSITE" id="PS00463">
    <property type="entry name" value="ZN2_CY6_FUNGAL_1"/>
    <property type="match status" value="1"/>
</dbReference>
<dbReference type="CDD" id="cd12148">
    <property type="entry name" value="fungal_TF_MHR"/>
    <property type="match status" value="1"/>
</dbReference>
<dbReference type="PANTHER" id="PTHR31845:SF17">
    <property type="entry name" value="ZN(II)2CYS6 TRANSCRIPTION FACTOR (EUROFUNG)"/>
    <property type="match status" value="1"/>
</dbReference>
<dbReference type="CDD" id="cd00067">
    <property type="entry name" value="GAL4"/>
    <property type="match status" value="1"/>
</dbReference>
<proteinExistence type="predicted"/>
<feature type="domain" description="Zn(2)-C6 fungal-type" evidence="7">
    <location>
        <begin position="18"/>
        <end position="49"/>
    </location>
</feature>
<name>A0A5C6SP11_FUSOC</name>
<evidence type="ECO:0000256" key="6">
    <source>
        <dbReference type="SAM" id="MobiDB-lite"/>
    </source>
</evidence>
<comment type="caution">
    <text evidence="8">The sequence shown here is derived from an EMBL/GenBank/DDBJ whole genome shotgun (WGS) entry which is preliminary data.</text>
</comment>
<dbReference type="GO" id="GO:0000976">
    <property type="term" value="F:transcription cis-regulatory region binding"/>
    <property type="evidence" value="ECO:0007669"/>
    <property type="project" value="TreeGrafter"/>
</dbReference>
<dbReference type="Proteomes" id="UP000321331">
    <property type="component" value="Unassembled WGS sequence"/>
</dbReference>
<dbReference type="Pfam" id="PF00172">
    <property type="entry name" value="Zn_clus"/>
    <property type="match status" value="1"/>
</dbReference>
<dbReference type="SMART" id="SM00066">
    <property type="entry name" value="GAL4"/>
    <property type="match status" value="1"/>
</dbReference>
<evidence type="ECO:0000259" key="7">
    <source>
        <dbReference type="PROSITE" id="PS50048"/>
    </source>
</evidence>
<evidence type="ECO:0000256" key="1">
    <source>
        <dbReference type="ARBA" id="ARBA00004123"/>
    </source>
</evidence>
<comment type="subcellular location">
    <subcellularLocation>
        <location evidence="1">Nucleus</location>
    </subcellularLocation>
</comment>
<dbReference type="InterPro" id="IPR001138">
    <property type="entry name" value="Zn2Cys6_DnaBD"/>
</dbReference>
<keyword evidence="2" id="KW-0805">Transcription regulation</keyword>
<evidence type="ECO:0000313" key="8">
    <source>
        <dbReference type="EMBL" id="TXC00403.1"/>
    </source>
</evidence>
<dbReference type="InterPro" id="IPR036864">
    <property type="entry name" value="Zn2-C6_fun-type_DNA-bd_sf"/>
</dbReference>
<sequence>MTQQLSDPSEPPPRRLKACRTCRRQKMRCEGKPNDPCPRCINAGVACIFDLAERRDMSDSVSSGAQKRKIGALQEELRVMKSQMREIVHSAQRNRYNAVIETSQPESSGLNRDVSQRAVPLDEQQHFLETPTGQGLPDRGSVGPNDSSTNGGGGDARDIHEDGGFWDEGALLQDEDDSQRIHQITLNAPLSAVHAMTPPASASSSRRGWGDDPRLGRTVACEPASPNLPLPASSSGVGLAARSWEVEDFISRLFQGHISARNLYALYFAGANPFLPMFDPLADTFDSLRRRSPFCLITILFIALSQSQAALDGIPRHALEKMRDAAGQESLRLAAESLFKSPPTVESVQAMVLLAAYSEKSWFAIGHALQMASALGLDKAVGQLVKQTPTVTSKTHALMRQARTWFILHHMERELAFGTAHEPRMPHIQDSSLRAYLGVPLTTSSDIRYISIIELVQLRGGFLKEIESMSLTSTSPVEWVDDAERRVRDCFSYWDGELASAEPCPSPLLGSCPSRPLFTDFVPVQGADTRSFQRTSLWIQKAFTTLNVYGHVLCKVRQNPRPKSGADEEELMRRTAKLSMDLLRFIGNSSSYQWQFQWAPTYSALMLTFLGETLGGSLLHILTGPALFSFQVSQRYPSLISKPDLEANLRPVTAMLDSYAYTKSPSNLIQQISQSLKNKVMPTDLCLGTAGAGPTFDEEVDNPAEQLQGITGLTFEGIEALLAPNYFGDCFTVGHETM</sequence>
<keyword evidence="3" id="KW-0238">DNA-binding</keyword>
<evidence type="ECO:0000256" key="4">
    <source>
        <dbReference type="ARBA" id="ARBA00023163"/>
    </source>
</evidence>
<evidence type="ECO:0000256" key="3">
    <source>
        <dbReference type="ARBA" id="ARBA00023125"/>
    </source>
</evidence>
<dbReference type="GO" id="GO:0005634">
    <property type="term" value="C:nucleus"/>
    <property type="evidence" value="ECO:0007669"/>
    <property type="project" value="UniProtKB-SubCell"/>
</dbReference>
<dbReference type="PANTHER" id="PTHR31845">
    <property type="entry name" value="FINGER DOMAIN PROTEIN, PUTATIVE-RELATED"/>
    <property type="match status" value="1"/>
</dbReference>
<keyword evidence="5" id="KW-0539">Nucleus</keyword>
<protein>
    <recommendedName>
        <fullName evidence="7">Zn(2)-C6 fungal-type domain-containing protein</fullName>
    </recommendedName>
</protein>
<evidence type="ECO:0000313" key="9">
    <source>
        <dbReference type="Proteomes" id="UP000321331"/>
    </source>
</evidence>
<feature type="region of interest" description="Disordered" evidence="6">
    <location>
        <begin position="128"/>
        <end position="163"/>
    </location>
</feature>
<dbReference type="PROSITE" id="PS50048">
    <property type="entry name" value="ZN2_CY6_FUNGAL_2"/>
    <property type="match status" value="1"/>
</dbReference>
<dbReference type="Gene3D" id="4.10.240.10">
    <property type="entry name" value="Zn(2)-C6 fungal-type DNA-binding domain"/>
    <property type="match status" value="1"/>
</dbReference>
<keyword evidence="4" id="KW-0804">Transcription</keyword>
<dbReference type="AlphaFoldDB" id="A0A5C6SP11"/>
<reference evidence="8 9" key="1">
    <citation type="submission" date="2019-07" db="EMBL/GenBank/DDBJ databases">
        <title>The First High-Quality Draft Genome Sequence of the Causal Agent of the Current Panama Disease Epidemic.</title>
        <authorList>
            <person name="Warmington R.J."/>
            <person name="Kay W."/>
            <person name="Jeffries A."/>
            <person name="Bebber D."/>
            <person name="Moore K."/>
            <person name="Studholme D.J."/>
        </authorList>
    </citation>
    <scope>NUCLEOTIDE SEQUENCE [LARGE SCALE GENOMIC DNA]</scope>
    <source>
        <strain evidence="8 9">TR4</strain>
    </source>
</reference>
<gene>
    <name evidence="8" type="ORF">FocTR4_00013738</name>
</gene>
<dbReference type="GO" id="GO:0000981">
    <property type="term" value="F:DNA-binding transcription factor activity, RNA polymerase II-specific"/>
    <property type="evidence" value="ECO:0007669"/>
    <property type="project" value="InterPro"/>
</dbReference>
<dbReference type="SUPFAM" id="SSF57701">
    <property type="entry name" value="Zn2/Cys6 DNA-binding domain"/>
    <property type="match status" value="1"/>
</dbReference>
<evidence type="ECO:0000256" key="5">
    <source>
        <dbReference type="ARBA" id="ARBA00023242"/>
    </source>
</evidence>
<organism evidence="8 9">
    <name type="scientific">Fusarium oxysporum f. sp. cubense</name>
    <dbReference type="NCBI Taxonomy" id="61366"/>
    <lineage>
        <taxon>Eukaryota</taxon>
        <taxon>Fungi</taxon>
        <taxon>Dikarya</taxon>
        <taxon>Ascomycota</taxon>
        <taxon>Pezizomycotina</taxon>
        <taxon>Sordariomycetes</taxon>
        <taxon>Hypocreomycetidae</taxon>
        <taxon>Hypocreales</taxon>
        <taxon>Nectriaceae</taxon>
        <taxon>Fusarium</taxon>
        <taxon>Fusarium oxysporum species complex</taxon>
    </lineage>
</organism>
<dbReference type="GO" id="GO:0008270">
    <property type="term" value="F:zinc ion binding"/>
    <property type="evidence" value="ECO:0007669"/>
    <property type="project" value="InterPro"/>
</dbReference>
<accession>A0A5C6SP11</accession>
<dbReference type="InterPro" id="IPR051089">
    <property type="entry name" value="prtT"/>
</dbReference>